<dbReference type="OrthoDB" id="2746120at2759"/>
<protein>
    <submittedName>
        <fullName evidence="2">Uncharacterized protein</fullName>
    </submittedName>
</protein>
<evidence type="ECO:0000256" key="1">
    <source>
        <dbReference type="SAM" id="MobiDB-lite"/>
    </source>
</evidence>
<evidence type="ECO:0000313" key="2">
    <source>
        <dbReference type="EMBL" id="CDO70036.1"/>
    </source>
</evidence>
<feature type="compositionally biased region" description="Basic residues" evidence="1">
    <location>
        <begin position="140"/>
        <end position="156"/>
    </location>
</feature>
<accession>A0A060S736</accession>
<feature type="region of interest" description="Disordered" evidence="1">
    <location>
        <begin position="1"/>
        <end position="25"/>
    </location>
</feature>
<feature type="compositionally biased region" description="Acidic residues" evidence="1">
    <location>
        <begin position="177"/>
        <end position="225"/>
    </location>
</feature>
<reference evidence="2" key="1">
    <citation type="submission" date="2014-01" db="EMBL/GenBank/DDBJ databases">
        <title>The genome of the white-rot fungus Pycnoporus cinnabarinus: a basidiomycete model with a versatile arsenal for lignocellulosic biomass breakdown.</title>
        <authorList>
            <person name="Levasseur A."/>
            <person name="Lomascolo A."/>
            <person name="Ruiz-Duenas F.J."/>
            <person name="Uzan E."/>
            <person name="Piumi F."/>
            <person name="Kues U."/>
            <person name="Ram A.F.J."/>
            <person name="Murat C."/>
            <person name="Haon M."/>
            <person name="Benoit I."/>
            <person name="Arfi Y."/>
            <person name="Chevret D."/>
            <person name="Drula E."/>
            <person name="Kwon M.J."/>
            <person name="Gouret P."/>
            <person name="Lesage-Meessen L."/>
            <person name="Lombard V."/>
            <person name="Mariette J."/>
            <person name="Noirot C."/>
            <person name="Park J."/>
            <person name="Patyshakuliyeva A."/>
            <person name="Wieneger R.A.B."/>
            <person name="Wosten H.A.B."/>
            <person name="Martin F."/>
            <person name="Coutinho P.M."/>
            <person name="de Vries R."/>
            <person name="Martinez A.T."/>
            <person name="Klopp C."/>
            <person name="Pontarotti P."/>
            <person name="Henrissat B."/>
            <person name="Record E."/>
        </authorList>
    </citation>
    <scope>NUCLEOTIDE SEQUENCE [LARGE SCALE GENOMIC DNA]</scope>
    <source>
        <strain evidence="2">BRFM137</strain>
    </source>
</reference>
<keyword evidence="3" id="KW-1185">Reference proteome</keyword>
<feature type="compositionally biased region" description="Basic and acidic residues" evidence="1">
    <location>
        <begin position="640"/>
        <end position="657"/>
    </location>
</feature>
<feature type="compositionally biased region" description="Low complexity" evidence="1">
    <location>
        <begin position="334"/>
        <end position="358"/>
    </location>
</feature>
<dbReference type="OMA" id="VEWTINE"/>
<feature type="region of interest" description="Disordered" evidence="1">
    <location>
        <begin position="640"/>
        <end position="666"/>
    </location>
</feature>
<gene>
    <name evidence="2" type="ORF">BN946_scf184551.g4</name>
</gene>
<feature type="compositionally biased region" description="Polar residues" evidence="1">
    <location>
        <begin position="430"/>
        <end position="440"/>
    </location>
</feature>
<dbReference type="HOGENOM" id="CLU_412284_0_0_1"/>
<organism evidence="2 3">
    <name type="scientific">Pycnoporus cinnabarinus</name>
    <name type="common">Cinnabar-red polypore</name>
    <name type="synonym">Trametes cinnabarina</name>
    <dbReference type="NCBI Taxonomy" id="5643"/>
    <lineage>
        <taxon>Eukaryota</taxon>
        <taxon>Fungi</taxon>
        <taxon>Dikarya</taxon>
        <taxon>Basidiomycota</taxon>
        <taxon>Agaricomycotina</taxon>
        <taxon>Agaricomycetes</taxon>
        <taxon>Polyporales</taxon>
        <taxon>Polyporaceae</taxon>
        <taxon>Trametes</taxon>
    </lineage>
</organism>
<feature type="region of interest" description="Disordered" evidence="1">
    <location>
        <begin position="310"/>
        <end position="457"/>
    </location>
</feature>
<proteinExistence type="predicted"/>
<feature type="region of interest" description="Disordered" evidence="1">
    <location>
        <begin position="134"/>
        <end position="233"/>
    </location>
</feature>
<dbReference type="Proteomes" id="UP000029665">
    <property type="component" value="Unassembled WGS sequence"/>
</dbReference>
<dbReference type="EMBL" id="CCBP010000064">
    <property type="protein sequence ID" value="CDO70036.1"/>
    <property type="molecule type" value="Genomic_DNA"/>
</dbReference>
<feature type="compositionally biased region" description="Low complexity" evidence="1">
    <location>
        <begin position="371"/>
        <end position="384"/>
    </location>
</feature>
<dbReference type="AlphaFoldDB" id="A0A060S736"/>
<evidence type="ECO:0000313" key="3">
    <source>
        <dbReference type="Proteomes" id="UP000029665"/>
    </source>
</evidence>
<sequence>MELDEKTAQEAVSTEVRMTAQASNSREDAQDNIAAVVQPLLELLWEHTGYYLTLFASIPLSSGEEEFKMKIITAGKTAGSPGLPWHMCEPEPFKSQVVASFTRFLMKTPEWAQRVANTSDGPTHPLSINLATHAQVQTKSKSKSQPRPKAKGRPRGKGKERATSPSEQEAVESGRSEDEEDESDESDKSDESDEDDDGQEEEDEEVGDDGANDDEGDEDGEDREGLEDHEHTSTTIPTAAELGLSQVIQDELAHLPARERRAHLYRFSCMTPFDRTTMNGRARAAALLNTLQPTPIPLYLFPLPVKRPKGASKKLRKSAGQATRKSGRLAAKVADPSTTKTSTATPPTSLAPQSATPPLTTASHMLEPQGAATTALAASMSSTSPGPDCPVSTSTLVTPGPTDPSEMRTTTALPDTALRPSPAAPALTDIPTTTSNSSALGGTLPDPTACSSVSPEDTLGPLSTAGIAGADLIMLDKDGWPSWLREAFDYMENQQLGKDFMRAVEWWTVLERAHGLETSSRGLGTTHHPPEVHHWLRVQRCVLDKPLVIDDEAAYCLSWWKWWAGVQPDWHERNVNGRPVTGGTGDWDALDVPGRNGMLIVLLSLVWWRAAASSETLNDWNMAVMDILYVVVAMAQGKLEKDRQGSTGKRSSDKVNDDLQLPSKRR</sequence>
<dbReference type="STRING" id="5643.A0A060S736"/>
<name>A0A060S736_PYCCI</name>
<comment type="caution">
    <text evidence="2">The sequence shown here is derived from an EMBL/GenBank/DDBJ whole genome shotgun (WGS) entry which is preliminary data.</text>
</comment>